<proteinExistence type="predicted"/>
<dbReference type="Pfam" id="PF00583">
    <property type="entry name" value="Acetyltransf_1"/>
    <property type="match status" value="1"/>
</dbReference>
<dbReference type="InterPro" id="IPR000182">
    <property type="entry name" value="GNAT_dom"/>
</dbReference>
<dbReference type="OrthoDB" id="8156378at2"/>
<dbReference type="PANTHER" id="PTHR43877:SF2">
    <property type="entry name" value="AMINOALKYLPHOSPHONATE N-ACETYLTRANSFERASE-RELATED"/>
    <property type="match status" value="1"/>
</dbReference>
<dbReference type="InterPro" id="IPR050832">
    <property type="entry name" value="Bact_Acetyltransf"/>
</dbReference>
<keyword evidence="2" id="KW-0012">Acyltransferase</keyword>
<evidence type="ECO:0000259" key="3">
    <source>
        <dbReference type="PROSITE" id="PS51186"/>
    </source>
</evidence>
<gene>
    <name evidence="4" type="ORF">BHK69_07290</name>
</gene>
<dbReference type="KEGG" id="bvv:BHK69_07290"/>
<reference evidence="4 5" key="1">
    <citation type="journal article" date="2015" name="Antonie Van Leeuwenhoek">
        <title>Bosea vaviloviae sp. nov., a new species of slow-growing rhizobia isolated from nodules of the relict species Vavilovia formosa (Stev.) Fed.</title>
        <authorList>
            <person name="Safronova V.I."/>
            <person name="Kuznetsova I.G."/>
            <person name="Sazanova A.L."/>
            <person name="Kimeklis A.K."/>
            <person name="Belimov A.A."/>
            <person name="Andronov E.E."/>
            <person name="Pinaev A.G."/>
            <person name="Chizhevskaya E.P."/>
            <person name="Pukhaev A.R."/>
            <person name="Popov K.P."/>
            <person name="Willems A."/>
            <person name="Tikhonovich I.A."/>
        </authorList>
    </citation>
    <scope>NUCLEOTIDE SEQUENCE [LARGE SCALE GENOMIC DNA]</scope>
    <source>
        <strain evidence="4 5">Vaf18</strain>
    </source>
</reference>
<evidence type="ECO:0000256" key="1">
    <source>
        <dbReference type="ARBA" id="ARBA00022679"/>
    </source>
</evidence>
<dbReference type="AlphaFoldDB" id="A0A1D7TYV2"/>
<dbReference type="Gene3D" id="3.40.630.30">
    <property type="match status" value="1"/>
</dbReference>
<dbReference type="InterPro" id="IPR016181">
    <property type="entry name" value="Acyl_CoA_acyltransferase"/>
</dbReference>
<dbReference type="RefSeq" id="WP_069689516.1">
    <property type="nucleotide sequence ID" value="NZ_CP017147.1"/>
</dbReference>
<accession>A0A1D7TYV2</accession>
<evidence type="ECO:0000313" key="4">
    <source>
        <dbReference type="EMBL" id="AOO80296.1"/>
    </source>
</evidence>
<keyword evidence="5" id="KW-1185">Reference proteome</keyword>
<dbReference type="PANTHER" id="PTHR43877">
    <property type="entry name" value="AMINOALKYLPHOSPHONATE N-ACETYLTRANSFERASE-RELATED-RELATED"/>
    <property type="match status" value="1"/>
</dbReference>
<dbReference type="STRING" id="1526658.BHK69_07290"/>
<feature type="domain" description="N-acetyltransferase" evidence="3">
    <location>
        <begin position="40"/>
        <end position="185"/>
    </location>
</feature>
<dbReference type="SUPFAM" id="SSF55729">
    <property type="entry name" value="Acyl-CoA N-acyltransferases (Nat)"/>
    <property type="match status" value="1"/>
</dbReference>
<name>A0A1D7TYV2_9HYPH</name>
<evidence type="ECO:0000313" key="5">
    <source>
        <dbReference type="Proteomes" id="UP000094969"/>
    </source>
</evidence>
<dbReference type="CDD" id="cd04301">
    <property type="entry name" value="NAT_SF"/>
    <property type="match status" value="1"/>
</dbReference>
<evidence type="ECO:0000256" key="2">
    <source>
        <dbReference type="ARBA" id="ARBA00023315"/>
    </source>
</evidence>
<keyword evidence="1" id="KW-0808">Transferase</keyword>
<dbReference type="GO" id="GO:0016747">
    <property type="term" value="F:acyltransferase activity, transferring groups other than amino-acyl groups"/>
    <property type="evidence" value="ECO:0007669"/>
    <property type="project" value="InterPro"/>
</dbReference>
<sequence length="187" mass="20735">MSMADAPHGLTLALLPDDSGEQHKAARQFCLDVIKEFYGFDYRADWHADLDSLTLGPEQSWFSARNRGAFWTLSAPDGSLVAAAGLYCLTWKPKLAAALAARYPDPEQVTQLVRVYIRKDQRGRQIGRWLNTLAEAEARRLGFATLYLHANADTAATIGFWRGRGYAEIASDEATTHFDKSLSNTPA</sequence>
<protein>
    <recommendedName>
        <fullName evidence="3">N-acetyltransferase domain-containing protein</fullName>
    </recommendedName>
</protein>
<dbReference type="EMBL" id="CP017147">
    <property type="protein sequence ID" value="AOO80296.1"/>
    <property type="molecule type" value="Genomic_DNA"/>
</dbReference>
<dbReference type="PROSITE" id="PS51186">
    <property type="entry name" value="GNAT"/>
    <property type="match status" value="1"/>
</dbReference>
<organism evidence="4 5">
    <name type="scientific">Bosea vaviloviae</name>
    <dbReference type="NCBI Taxonomy" id="1526658"/>
    <lineage>
        <taxon>Bacteria</taxon>
        <taxon>Pseudomonadati</taxon>
        <taxon>Pseudomonadota</taxon>
        <taxon>Alphaproteobacteria</taxon>
        <taxon>Hyphomicrobiales</taxon>
        <taxon>Boseaceae</taxon>
        <taxon>Bosea</taxon>
    </lineage>
</organism>
<dbReference type="Proteomes" id="UP000094969">
    <property type="component" value="Chromosome"/>
</dbReference>